<sequence length="71" mass="8362">MYYNSIKAVLQRKLIFSVTQLFALLENRNAYLIINTTTFSNFLFVRWSSEGHKLSIPTYIYYKAASKQSEE</sequence>
<keyword evidence="2" id="KW-1185">Reference proteome</keyword>
<dbReference type="EMBL" id="QWEH01000008">
    <property type="protein sequence ID" value="RHW31693.1"/>
    <property type="molecule type" value="Genomic_DNA"/>
</dbReference>
<reference evidence="1 2" key="1">
    <citation type="journal article" date="2007" name="Int. J. Syst. Evol. Microbiol.">
        <title>Oceanobacillus profundus sp. nov., isolated from a deep-sea sediment core.</title>
        <authorList>
            <person name="Kim Y.G."/>
            <person name="Choi D.H."/>
            <person name="Hyun S."/>
            <person name="Cho B.C."/>
        </authorList>
    </citation>
    <scope>NUCLEOTIDE SEQUENCE [LARGE SCALE GENOMIC DNA]</scope>
    <source>
        <strain evidence="1 2">DSM 18246</strain>
    </source>
</reference>
<proteinExistence type="predicted"/>
<accession>A0A417YG73</accession>
<evidence type="ECO:0000313" key="1">
    <source>
        <dbReference type="EMBL" id="RHW31693.1"/>
    </source>
</evidence>
<organism evidence="1 2">
    <name type="scientific">Oceanobacillus profundus</name>
    <dbReference type="NCBI Taxonomy" id="372463"/>
    <lineage>
        <taxon>Bacteria</taxon>
        <taxon>Bacillati</taxon>
        <taxon>Bacillota</taxon>
        <taxon>Bacilli</taxon>
        <taxon>Bacillales</taxon>
        <taxon>Bacillaceae</taxon>
        <taxon>Oceanobacillus</taxon>
    </lineage>
</organism>
<name>A0A417YG73_9BACI</name>
<dbReference type="AlphaFoldDB" id="A0A417YG73"/>
<gene>
    <name evidence="1" type="ORF">D1B32_13305</name>
</gene>
<protein>
    <submittedName>
        <fullName evidence="1">Uncharacterized protein</fullName>
    </submittedName>
</protein>
<dbReference type="Proteomes" id="UP000285456">
    <property type="component" value="Unassembled WGS sequence"/>
</dbReference>
<comment type="caution">
    <text evidence="1">The sequence shown here is derived from an EMBL/GenBank/DDBJ whole genome shotgun (WGS) entry which is preliminary data.</text>
</comment>
<evidence type="ECO:0000313" key="2">
    <source>
        <dbReference type="Proteomes" id="UP000285456"/>
    </source>
</evidence>